<reference evidence="1 2" key="1">
    <citation type="journal article" date="2017" name="Nat. Commun.">
        <title>Genome assembly with in vitro proximity ligation data and whole-genome triplication in lettuce.</title>
        <authorList>
            <person name="Reyes-Chin-Wo S."/>
            <person name="Wang Z."/>
            <person name="Yang X."/>
            <person name="Kozik A."/>
            <person name="Arikit S."/>
            <person name="Song C."/>
            <person name="Xia L."/>
            <person name="Froenicke L."/>
            <person name="Lavelle D.O."/>
            <person name="Truco M.J."/>
            <person name="Xia R."/>
            <person name="Zhu S."/>
            <person name="Xu C."/>
            <person name="Xu H."/>
            <person name="Xu X."/>
            <person name="Cox K."/>
            <person name="Korf I."/>
            <person name="Meyers B.C."/>
            <person name="Michelmore R.W."/>
        </authorList>
    </citation>
    <scope>NUCLEOTIDE SEQUENCE [LARGE SCALE GENOMIC DNA]</scope>
    <source>
        <strain evidence="2">cv. Salinas</strain>
        <tissue evidence="1">Seedlings</tissue>
    </source>
</reference>
<comment type="caution">
    <text evidence="1">The sequence shown here is derived from an EMBL/GenBank/DDBJ whole genome shotgun (WGS) entry which is preliminary data.</text>
</comment>
<evidence type="ECO:0000313" key="2">
    <source>
        <dbReference type="Proteomes" id="UP000235145"/>
    </source>
</evidence>
<proteinExistence type="predicted"/>
<dbReference type="EMBL" id="NBSK02000005">
    <property type="protein sequence ID" value="KAJ0205957.1"/>
    <property type="molecule type" value="Genomic_DNA"/>
</dbReference>
<accession>A0A9R1VF26</accession>
<protein>
    <submittedName>
        <fullName evidence="1">Uncharacterized protein</fullName>
    </submittedName>
</protein>
<dbReference type="PANTHER" id="PTHR13211">
    <property type="entry name" value="TELOMERASE CAJAL BODY PROTEIN 1"/>
    <property type="match status" value="1"/>
</dbReference>
<sequence>METAEEHESKTTNQPNGNHFSKIESFRALVGDSDANSLKEFIDKINSNDEDGVIVTNTSIVLSPSSDKVHRTTIQRYFACKLAVNKNYLRCTYRAYDAMDETIVAFLIGFNPSGTKIFAGYNKSIRIFDIHRPGRDFQQHSTIQGNKEGQSGSSLQRWELSLENNEKAEHPISFH</sequence>
<organism evidence="1 2">
    <name type="scientific">Lactuca sativa</name>
    <name type="common">Garden lettuce</name>
    <dbReference type="NCBI Taxonomy" id="4236"/>
    <lineage>
        <taxon>Eukaryota</taxon>
        <taxon>Viridiplantae</taxon>
        <taxon>Streptophyta</taxon>
        <taxon>Embryophyta</taxon>
        <taxon>Tracheophyta</taxon>
        <taxon>Spermatophyta</taxon>
        <taxon>Magnoliopsida</taxon>
        <taxon>eudicotyledons</taxon>
        <taxon>Gunneridae</taxon>
        <taxon>Pentapetalae</taxon>
        <taxon>asterids</taxon>
        <taxon>campanulids</taxon>
        <taxon>Asterales</taxon>
        <taxon>Asteraceae</taxon>
        <taxon>Cichorioideae</taxon>
        <taxon>Cichorieae</taxon>
        <taxon>Lactucinae</taxon>
        <taxon>Lactuca</taxon>
    </lineage>
</organism>
<dbReference type="Proteomes" id="UP000235145">
    <property type="component" value="Unassembled WGS sequence"/>
</dbReference>
<dbReference type="AlphaFoldDB" id="A0A9R1VF26"/>
<evidence type="ECO:0000313" key="1">
    <source>
        <dbReference type="EMBL" id="KAJ0205957.1"/>
    </source>
</evidence>
<gene>
    <name evidence="1" type="ORF">LSAT_V11C500261900</name>
</gene>
<dbReference type="PANTHER" id="PTHR13211:SF0">
    <property type="entry name" value="TELOMERASE CAJAL BODY PROTEIN 1"/>
    <property type="match status" value="1"/>
</dbReference>
<dbReference type="InterPro" id="IPR051150">
    <property type="entry name" value="SWT21/TCAB1_mRNA_Telomere"/>
</dbReference>
<keyword evidence="2" id="KW-1185">Reference proteome</keyword>
<name>A0A9R1VF26_LACSA</name>